<sequence length="103" mass="10720">MALVSLEGRWLDVNAALCRILGRSGAGARSAGRAAQPLPPGKTLSRPRWAGDLDSVVGVAGSQRAWPAGAFRVADPGHHRPAQQRAALVRERAAQPPYACCGG</sequence>
<accession>A0A9P6WST4</accession>
<dbReference type="EMBL" id="JAANQT010010976">
    <property type="protein sequence ID" value="KAG1274678.1"/>
    <property type="molecule type" value="Genomic_DNA"/>
</dbReference>
<proteinExistence type="predicted"/>
<comment type="caution">
    <text evidence="2">The sequence shown here is derived from an EMBL/GenBank/DDBJ whole genome shotgun (WGS) entry which is preliminary data.</text>
</comment>
<feature type="region of interest" description="Disordered" evidence="1">
    <location>
        <begin position="26"/>
        <end position="47"/>
    </location>
</feature>
<dbReference type="AlphaFoldDB" id="A0A9P6WST4"/>
<evidence type="ECO:0008006" key="4">
    <source>
        <dbReference type="Google" id="ProtNLM"/>
    </source>
</evidence>
<organism evidence="2 3">
    <name type="scientific">Rhizopus oryzae</name>
    <name type="common">Mucormycosis agent</name>
    <name type="synonym">Rhizopus arrhizus var. delemar</name>
    <dbReference type="NCBI Taxonomy" id="64495"/>
    <lineage>
        <taxon>Eukaryota</taxon>
        <taxon>Fungi</taxon>
        <taxon>Fungi incertae sedis</taxon>
        <taxon>Mucoromycota</taxon>
        <taxon>Mucoromycotina</taxon>
        <taxon>Mucoromycetes</taxon>
        <taxon>Mucorales</taxon>
        <taxon>Mucorineae</taxon>
        <taxon>Rhizopodaceae</taxon>
        <taxon>Rhizopus</taxon>
    </lineage>
</organism>
<evidence type="ECO:0000256" key="1">
    <source>
        <dbReference type="SAM" id="MobiDB-lite"/>
    </source>
</evidence>
<protein>
    <recommendedName>
        <fullName evidence="4">PAS domain-containing protein</fullName>
    </recommendedName>
</protein>
<evidence type="ECO:0000313" key="2">
    <source>
        <dbReference type="EMBL" id="KAG1274678.1"/>
    </source>
</evidence>
<gene>
    <name evidence="2" type="ORF">G6F64_015068</name>
</gene>
<dbReference type="Proteomes" id="UP000716291">
    <property type="component" value="Unassembled WGS sequence"/>
</dbReference>
<keyword evidence="3" id="KW-1185">Reference proteome</keyword>
<name>A0A9P6WST4_RHIOR</name>
<reference evidence="2" key="1">
    <citation type="journal article" date="2020" name="Microb. Genom.">
        <title>Genetic diversity of clinical and environmental Mucorales isolates obtained from an investigation of mucormycosis cases among solid organ transplant recipients.</title>
        <authorList>
            <person name="Nguyen M.H."/>
            <person name="Kaul D."/>
            <person name="Muto C."/>
            <person name="Cheng S.J."/>
            <person name="Richter R.A."/>
            <person name="Bruno V.M."/>
            <person name="Liu G."/>
            <person name="Beyhan S."/>
            <person name="Sundermann A.J."/>
            <person name="Mounaud S."/>
            <person name="Pasculle A.W."/>
            <person name="Nierman W.C."/>
            <person name="Driscoll E."/>
            <person name="Cumbie R."/>
            <person name="Clancy C.J."/>
            <person name="Dupont C.L."/>
        </authorList>
    </citation>
    <scope>NUCLEOTIDE SEQUENCE</scope>
    <source>
        <strain evidence="2">GL11</strain>
    </source>
</reference>
<evidence type="ECO:0000313" key="3">
    <source>
        <dbReference type="Proteomes" id="UP000716291"/>
    </source>
</evidence>
<feature type="compositionally biased region" description="Low complexity" evidence="1">
    <location>
        <begin position="26"/>
        <end position="35"/>
    </location>
</feature>